<evidence type="ECO:0000313" key="1">
    <source>
        <dbReference type="EMBL" id="GBP83257.1"/>
    </source>
</evidence>
<dbReference type="Proteomes" id="UP000299102">
    <property type="component" value="Unassembled WGS sequence"/>
</dbReference>
<dbReference type="AlphaFoldDB" id="A0A4C1Z9D2"/>
<name>A0A4C1Z9D2_EUMVA</name>
<evidence type="ECO:0000313" key="2">
    <source>
        <dbReference type="Proteomes" id="UP000299102"/>
    </source>
</evidence>
<sequence length="96" mass="11209">MRVLRRRLQLVVEPPTARSFMLPHGPRPATTPNTSPALIVSIVKHCNIFKNEYVFRMLKENDAHTSADRRYFETTFEKHRRSVSILQEINESVLFA</sequence>
<comment type="caution">
    <text evidence="1">The sequence shown here is derived from an EMBL/GenBank/DDBJ whole genome shotgun (WGS) entry which is preliminary data.</text>
</comment>
<keyword evidence="2" id="KW-1185">Reference proteome</keyword>
<accession>A0A4C1Z9D2</accession>
<gene>
    <name evidence="1" type="ORF">EVAR_52058_1</name>
</gene>
<reference evidence="1 2" key="1">
    <citation type="journal article" date="2019" name="Commun. Biol.">
        <title>The bagworm genome reveals a unique fibroin gene that provides high tensile strength.</title>
        <authorList>
            <person name="Kono N."/>
            <person name="Nakamura H."/>
            <person name="Ohtoshi R."/>
            <person name="Tomita M."/>
            <person name="Numata K."/>
            <person name="Arakawa K."/>
        </authorList>
    </citation>
    <scope>NUCLEOTIDE SEQUENCE [LARGE SCALE GENOMIC DNA]</scope>
</reference>
<protein>
    <submittedName>
        <fullName evidence="1">Uncharacterized protein</fullName>
    </submittedName>
</protein>
<dbReference type="EMBL" id="BGZK01001611">
    <property type="protein sequence ID" value="GBP83257.1"/>
    <property type="molecule type" value="Genomic_DNA"/>
</dbReference>
<proteinExistence type="predicted"/>
<organism evidence="1 2">
    <name type="scientific">Eumeta variegata</name>
    <name type="common">Bagworm moth</name>
    <name type="synonym">Eumeta japonica</name>
    <dbReference type="NCBI Taxonomy" id="151549"/>
    <lineage>
        <taxon>Eukaryota</taxon>
        <taxon>Metazoa</taxon>
        <taxon>Ecdysozoa</taxon>
        <taxon>Arthropoda</taxon>
        <taxon>Hexapoda</taxon>
        <taxon>Insecta</taxon>
        <taxon>Pterygota</taxon>
        <taxon>Neoptera</taxon>
        <taxon>Endopterygota</taxon>
        <taxon>Lepidoptera</taxon>
        <taxon>Glossata</taxon>
        <taxon>Ditrysia</taxon>
        <taxon>Tineoidea</taxon>
        <taxon>Psychidae</taxon>
        <taxon>Oiketicinae</taxon>
        <taxon>Eumeta</taxon>
    </lineage>
</organism>